<accession>A0A9N9FDI1</accession>
<evidence type="ECO:0000313" key="2">
    <source>
        <dbReference type="Proteomes" id="UP000789831"/>
    </source>
</evidence>
<comment type="caution">
    <text evidence="1">The sequence shown here is derived from an EMBL/GenBank/DDBJ whole genome shotgun (WGS) entry which is preliminary data.</text>
</comment>
<evidence type="ECO:0000313" key="1">
    <source>
        <dbReference type="EMBL" id="CAG8525506.1"/>
    </source>
</evidence>
<name>A0A9N9FDI1_9GLOM</name>
<organism evidence="1 2">
    <name type="scientific">Ambispora gerdemannii</name>
    <dbReference type="NCBI Taxonomy" id="144530"/>
    <lineage>
        <taxon>Eukaryota</taxon>
        <taxon>Fungi</taxon>
        <taxon>Fungi incertae sedis</taxon>
        <taxon>Mucoromycota</taxon>
        <taxon>Glomeromycotina</taxon>
        <taxon>Glomeromycetes</taxon>
        <taxon>Archaeosporales</taxon>
        <taxon>Ambisporaceae</taxon>
        <taxon>Ambispora</taxon>
    </lineage>
</organism>
<dbReference type="Proteomes" id="UP000789831">
    <property type="component" value="Unassembled WGS sequence"/>
</dbReference>
<gene>
    <name evidence="1" type="ORF">AGERDE_LOCUS5455</name>
</gene>
<proteinExistence type="predicted"/>
<dbReference type="EMBL" id="CAJVPL010000736">
    <property type="protein sequence ID" value="CAG8525506.1"/>
    <property type="molecule type" value="Genomic_DNA"/>
</dbReference>
<reference evidence="1" key="1">
    <citation type="submission" date="2021-06" db="EMBL/GenBank/DDBJ databases">
        <authorList>
            <person name="Kallberg Y."/>
            <person name="Tangrot J."/>
            <person name="Rosling A."/>
        </authorList>
    </citation>
    <scope>NUCLEOTIDE SEQUENCE</scope>
    <source>
        <strain evidence="1">MT106</strain>
    </source>
</reference>
<keyword evidence="2" id="KW-1185">Reference proteome</keyword>
<dbReference type="AlphaFoldDB" id="A0A9N9FDI1"/>
<dbReference type="OrthoDB" id="5555409at2759"/>
<protein>
    <submittedName>
        <fullName evidence="1">9902_t:CDS:1</fullName>
    </submittedName>
</protein>
<sequence>MREVLFPEGLARYILLSKVPKRVLKEKMKGTRTESDKMITGTMKILPLPGVEPEACSPKRIHQIQVNIAILTHLPMLHFVRDISYTLESNSEINPPVKMKHVVQKLAQYGAKLEEENMYFPNYIKNEIRTFGEHQCRIVFPEVRHNMWLKVIVGKM</sequence>